<reference evidence="3" key="1">
    <citation type="journal article" date="2017" name="Nat. Microbiol.">
        <title>Global analysis of biosynthetic gene clusters reveals vast potential of secondary metabolite production in Penicillium species.</title>
        <authorList>
            <person name="Nielsen J.C."/>
            <person name="Grijseels S."/>
            <person name="Prigent S."/>
            <person name="Ji B."/>
            <person name="Dainat J."/>
            <person name="Nielsen K.F."/>
            <person name="Frisvad J.C."/>
            <person name="Workman M."/>
            <person name="Nielsen J."/>
        </authorList>
    </citation>
    <scope>NUCLEOTIDE SEQUENCE [LARGE SCALE GENOMIC DNA]</scope>
    <source>
        <strain evidence="3">IBT 31321</strain>
    </source>
</reference>
<keyword evidence="3" id="KW-1185">Reference proteome</keyword>
<organism evidence="2 3">
    <name type="scientific">Penicillium coprophilum</name>
    <dbReference type="NCBI Taxonomy" id="36646"/>
    <lineage>
        <taxon>Eukaryota</taxon>
        <taxon>Fungi</taxon>
        <taxon>Dikarya</taxon>
        <taxon>Ascomycota</taxon>
        <taxon>Pezizomycotina</taxon>
        <taxon>Eurotiomycetes</taxon>
        <taxon>Eurotiomycetidae</taxon>
        <taxon>Eurotiales</taxon>
        <taxon>Aspergillaceae</taxon>
        <taxon>Penicillium</taxon>
    </lineage>
</organism>
<dbReference type="STRING" id="36646.A0A1V6U6N8"/>
<comment type="caution">
    <text evidence="2">The sequence shown here is derived from an EMBL/GenBank/DDBJ whole genome shotgun (WGS) entry which is preliminary data.</text>
</comment>
<dbReference type="GO" id="GO:0016491">
    <property type="term" value="F:oxidoreductase activity"/>
    <property type="evidence" value="ECO:0007669"/>
    <property type="project" value="UniProtKB-KW"/>
</dbReference>
<dbReference type="Proteomes" id="UP000191500">
    <property type="component" value="Unassembled WGS sequence"/>
</dbReference>
<dbReference type="InterPro" id="IPR036291">
    <property type="entry name" value="NAD(P)-bd_dom_sf"/>
</dbReference>
<accession>A0A1V6U6N8</accession>
<evidence type="ECO:0000313" key="3">
    <source>
        <dbReference type="Proteomes" id="UP000191500"/>
    </source>
</evidence>
<evidence type="ECO:0008006" key="4">
    <source>
        <dbReference type="Google" id="ProtNLM"/>
    </source>
</evidence>
<dbReference type="EMBL" id="MDDG01000029">
    <property type="protein sequence ID" value="OQE34151.1"/>
    <property type="molecule type" value="Genomic_DNA"/>
</dbReference>
<sequence>MAYTLTHIRDWNASLKVARPDLVVLFVGGTSGIGRSTAVKLASAISRPTIYVCGRNKAAGAQVLEELKAANEHGSYRFIAADVSHICNVDEVCQQLESDIPALDLLFLSSGGLAFSKKEGDAKIDVNHILRYYSRMRFIYKLLPSLEAAKSPRVVSVLAGGKEIKIEDDNLDLNKDFSISASTGYPATMTSLAFEVLASQHPTINFIHVFPGIVATSILKKSMESFMGSILSFITKPISMPASESGEWHVFLSTSTEFHSRNASSGQPSGGSYVVNYNGKDANKKALMAQLRAEGLPETVWKHTLDTFDRLLEVEMLS</sequence>
<dbReference type="AlphaFoldDB" id="A0A1V6U6N8"/>
<dbReference type="Gene3D" id="3.40.50.720">
    <property type="entry name" value="NAD(P)-binding Rossmann-like Domain"/>
    <property type="match status" value="1"/>
</dbReference>
<protein>
    <recommendedName>
        <fullName evidence="4">Ketoreductase (KR) domain-containing protein</fullName>
    </recommendedName>
</protein>
<dbReference type="Pfam" id="PF00106">
    <property type="entry name" value="adh_short"/>
    <property type="match status" value="1"/>
</dbReference>
<dbReference type="SUPFAM" id="SSF51735">
    <property type="entry name" value="NAD(P)-binding Rossmann-fold domains"/>
    <property type="match status" value="1"/>
</dbReference>
<dbReference type="InterPro" id="IPR052228">
    <property type="entry name" value="Sec_Metab_Biosynth_Oxidored"/>
</dbReference>
<dbReference type="InterPro" id="IPR002347">
    <property type="entry name" value="SDR_fam"/>
</dbReference>
<proteinExistence type="predicted"/>
<evidence type="ECO:0000313" key="2">
    <source>
        <dbReference type="EMBL" id="OQE34151.1"/>
    </source>
</evidence>
<name>A0A1V6U6N8_9EURO</name>
<dbReference type="PANTHER" id="PTHR47534:SF3">
    <property type="entry name" value="ALCOHOL DEHYDROGENASE-LIKE C-TERMINAL DOMAIN-CONTAINING PROTEIN"/>
    <property type="match status" value="1"/>
</dbReference>
<dbReference type="PANTHER" id="PTHR47534">
    <property type="entry name" value="YALI0E05731P"/>
    <property type="match status" value="1"/>
</dbReference>
<evidence type="ECO:0000256" key="1">
    <source>
        <dbReference type="ARBA" id="ARBA00023002"/>
    </source>
</evidence>
<gene>
    <name evidence="2" type="ORF">PENCOP_c029G00900</name>
</gene>
<keyword evidence="1" id="KW-0560">Oxidoreductase</keyword>